<accession>A0A6L2PUL3</accession>
<proteinExistence type="predicted"/>
<feature type="region of interest" description="Disordered" evidence="1">
    <location>
        <begin position="83"/>
        <end position="110"/>
    </location>
</feature>
<protein>
    <submittedName>
        <fullName evidence="3">Uncharacterized protein</fullName>
    </submittedName>
</protein>
<dbReference type="InterPro" id="IPR005240">
    <property type="entry name" value="DUF389"/>
</dbReference>
<dbReference type="PANTHER" id="PTHR20992:SF9">
    <property type="entry name" value="AT15442P-RELATED"/>
    <property type="match status" value="1"/>
</dbReference>
<dbReference type="AlphaFoldDB" id="A0A6L2PUL3"/>
<feature type="transmembrane region" description="Helical" evidence="2">
    <location>
        <begin position="298"/>
        <end position="324"/>
    </location>
</feature>
<dbReference type="InParanoid" id="A0A6L2PUL3"/>
<feature type="transmembrane region" description="Helical" evidence="2">
    <location>
        <begin position="273"/>
        <end position="292"/>
    </location>
</feature>
<feature type="compositionally biased region" description="Polar residues" evidence="1">
    <location>
        <begin position="83"/>
        <end position="101"/>
    </location>
</feature>
<comment type="caution">
    <text evidence="3">The sequence shown here is derived from an EMBL/GenBank/DDBJ whole genome shotgun (WGS) entry which is preliminary data.</text>
</comment>
<feature type="transmembrane region" description="Helical" evidence="2">
    <location>
        <begin position="463"/>
        <end position="489"/>
    </location>
</feature>
<feature type="transmembrane region" description="Helical" evidence="2">
    <location>
        <begin position="336"/>
        <end position="356"/>
    </location>
</feature>
<dbReference type="Pfam" id="PF04087">
    <property type="entry name" value="DUF389"/>
    <property type="match status" value="1"/>
</dbReference>
<evidence type="ECO:0000256" key="1">
    <source>
        <dbReference type="SAM" id="MobiDB-lite"/>
    </source>
</evidence>
<evidence type="ECO:0000256" key="2">
    <source>
        <dbReference type="SAM" id="Phobius"/>
    </source>
</evidence>
<dbReference type="PANTHER" id="PTHR20992">
    <property type="entry name" value="AT15442P-RELATED"/>
    <property type="match status" value="1"/>
</dbReference>
<keyword evidence="2" id="KW-0472">Membrane</keyword>
<organism evidence="3 4">
    <name type="scientific">Coptotermes formosanus</name>
    <name type="common">Formosan subterranean termite</name>
    <dbReference type="NCBI Taxonomy" id="36987"/>
    <lineage>
        <taxon>Eukaryota</taxon>
        <taxon>Metazoa</taxon>
        <taxon>Ecdysozoa</taxon>
        <taxon>Arthropoda</taxon>
        <taxon>Hexapoda</taxon>
        <taxon>Insecta</taxon>
        <taxon>Pterygota</taxon>
        <taxon>Neoptera</taxon>
        <taxon>Polyneoptera</taxon>
        <taxon>Dictyoptera</taxon>
        <taxon>Blattodea</taxon>
        <taxon>Blattoidea</taxon>
        <taxon>Termitoidae</taxon>
        <taxon>Rhinotermitidae</taxon>
        <taxon>Coptotermes</taxon>
    </lineage>
</organism>
<dbReference type="Proteomes" id="UP000502823">
    <property type="component" value="Unassembled WGS sequence"/>
</dbReference>
<dbReference type="OrthoDB" id="543859at2759"/>
<keyword evidence="4" id="KW-1185">Reference proteome</keyword>
<feature type="transmembrane region" description="Helical" evidence="2">
    <location>
        <begin position="376"/>
        <end position="398"/>
    </location>
</feature>
<keyword evidence="2" id="KW-1133">Transmembrane helix</keyword>
<evidence type="ECO:0000313" key="4">
    <source>
        <dbReference type="Proteomes" id="UP000502823"/>
    </source>
</evidence>
<keyword evidence="2" id="KW-0812">Transmembrane</keyword>
<dbReference type="EMBL" id="BLKM01000627">
    <property type="protein sequence ID" value="GFG36301.1"/>
    <property type="molecule type" value="Genomic_DNA"/>
</dbReference>
<name>A0A6L2PUL3_COPFO</name>
<gene>
    <name evidence="3" type="ORF">Cfor_00829</name>
</gene>
<reference evidence="4" key="1">
    <citation type="submission" date="2020-01" db="EMBL/GenBank/DDBJ databases">
        <title>Draft genome sequence of the Termite Coptotermes fromosanus.</title>
        <authorList>
            <person name="Itakura S."/>
            <person name="Yosikawa Y."/>
            <person name="Umezawa K."/>
        </authorList>
    </citation>
    <scope>NUCLEOTIDE SEQUENCE [LARGE SCALE GENOMIC DNA]</scope>
</reference>
<sequence length="705" mass="76164">MAGVLFIVCVPTSQHEVNLTENSQGKSISSNTISEGFIRQFSDSKSQSFPSLRKVISTTTESLCATDDTCISYVSRTPKECSTATLSTGGNQERSSSTEARINNKRSDRSYDIAVKPEGARRFEDMPKNTAKKGIADGTDVQNGQTMPMEKILEMVLKKLKIENAVWCSGESGQYYQVFFTVGSGDCCEEVLRHLSESGIGVKLNSVVSVIPCTLHYEGKQQPLFEECPTLEQTDECKQKSAKQSAWDKFVSSVRARLTVAQVVEGVRADANLTFDFLALLVTAGIVAALGLAENSTIVLVASMLISPLMGPIMAGTFGTVIADRHLQKIGILNELFGLLVCLVVGFIFGLVAGLVNEHWGNGGWPTDEMIARGQLRSLWVGLLVAVPSGAAVAIGILVDNTASLVGVAISASLLPPAVNAGLFWALACMDILWQGRMRLEDEDADPAKTYTPIYSDNPHTELLVLGAVSLCLTLVNIISIFLAGIIVLKIKEVAPRTSKDQMQFWKHDIKVTRDYNRTFHGDDAEEIRKRLAEEIARTKFQSSNVYSLGHPNPLLTAHEVFNPAAASDALHQLTWSPSTAGFNQDRRPTLQDLHRMYTSLSTAGGQGAIPVQPFPGKKRRPSLGIFCIGGSDMNSIACAVPVNLPQTMDLSSSTAIPLPTITESNLQHLLSSGTSTVHTSSETQPSSGKKIFTVTRAADPALNI</sequence>
<evidence type="ECO:0000313" key="3">
    <source>
        <dbReference type="EMBL" id="GFG36301.1"/>
    </source>
</evidence>
<feature type="transmembrane region" description="Helical" evidence="2">
    <location>
        <begin position="405"/>
        <end position="428"/>
    </location>
</feature>